<proteinExistence type="inferred from homology"/>
<dbReference type="InterPro" id="IPR028889">
    <property type="entry name" value="USP"/>
</dbReference>
<feature type="domain" description="USP" evidence="15">
    <location>
        <begin position="83"/>
        <end position="531"/>
    </location>
</feature>
<dbReference type="GO" id="GO:0016579">
    <property type="term" value="P:protein deubiquitination"/>
    <property type="evidence" value="ECO:0007669"/>
    <property type="project" value="InterPro"/>
</dbReference>
<organism evidence="17">
    <name type="scientific">Dissoconium aciculare CBS 342.82</name>
    <dbReference type="NCBI Taxonomy" id="1314786"/>
    <lineage>
        <taxon>Eukaryota</taxon>
        <taxon>Fungi</taxon>
        <taxon>Dikarya</taxon>
        <taxon>Ascomycota</taxon>
        <taxon>Pezizomycotina</taxon>
        <taxon>Dothideomycetes</taxon>
        <taxon>Dothideomycetidae</taxon>
        <taxon>Mycosphaerellales</taxon>
        <taxon>Dissoconiaceae</taxon>
        <taxon>Dissoconium</taxon>
    </lineage>
</organism>
<feature type="compositionally biased region" description="Basic and acidic residues" evidence="14">
    <location>
        <begin position="691"/>
        <end position="701"/>
    </location>
</feature>
<dbReference type="InterPro" id="IPR050164">
    <property type="entry name" value="Peptidase_C19"/>
</dbReference>
<dbReference type="GO" id="GO:0006508">
    <property type="term" value="P:proteolysis"/>
    <property type="evidence" value="ECO:0007669"/>
    <property type="project" value="UniProtKB-KW"/>
</dbReference>
<feature type="compositionally biased region" description="Low complexity" evidence="14">
    <location>
        <begin position="748"/>
        <end position="759"/>
    </location>
</feature>
<evidence type="ECO:0000256" key="9">
    <source>
        <dbReference type="ARBA" id="ARBA00041772"/>
    </source>
</evidence>
<evidence type="ECO:0000256" key="4">
    <source>
        <dbReference type="ARBA" id="ARBA00022670"/>
    </source>
</evidence>
<dbReference type="AlphaFoldDB" id="A0A6J3LW78"/>
<feature type="compositionally biased region" description="Basic and acidic residues" evidence="14">
    <location>
        <begin position="610"/>
        <end position="627"/>
    </location>
</feature>
<feature type="region of interest" description="Disordered" evidence="14">
    <location>
        <begin position="572"/>
        <end position="971"/>
    </location>
</feature>
<evidence type="ECO:0000256" key="6">
    <source>
        <dbReference type="ARBA" id="ARBA00022807"/>
    </source>
</evidence>
<dbReference type="GO" id="GO:0004843">
    <property type="term" value="F:cysteine-type deubiquitinase activity"/>
    <property type="evidence" value="ECO:0007669"/>
    <property type="project" value="UniProtKB-EC"/>
</dbReference>
<dbReference type="PANTHER" id="PTHR24006:SF733">
    <property type="entry name" value="RE52890P"/>
    <property type="match status" value="1"/>
</dbReference>
<evidence type="ECO:0000256" key="7">
    <source>
        <dbReference type="ARBA" id="ARBA00037075"/>
    </source>
</evidence>
<gene>
    <name evidence="17" type="ORF">K489DRAFT_390694</name>
</gene>
<evidence type="ECO:0000256" key="13">
    <source>
        <dbReference type="ARBA" id="ARBA00042958"/>
    </source>
</evidence>
<evidence type="ECO:0000256" key="11">
    <source>
        <dbReference type="ARBA" id="ARBA00041962"/>
    </source>
</evidence>
<accession>A0A6J3LW78</accession>
<comment type="function">
    <text evidence="7">Ubiquitin thioesterase component of the regulatory network controlling carbon source utilization through ubiquitination and deubiquitination involving creA, creB, creC, creD and acrB. Deubiquitinates the creA catabolic repressor and the quinate permease qutD. Also plays a role in response to carbon starvation and the control of extracellular proteases activity.</text>
</comment>
<feature type="compositionally biased region" description="Basic residues" evidence="14">
    <location>
        <begin position="954"/>
        <end position="971"/>
    </location>
</feature>
<evidence type="ECO:0000256" key="14">
    <source>
        <dbReference type="SAM" id="MobiDB-lite"/>
    </source>
</evidence>
<name>A0A6J3LW78_9PEZI</name>
<feature type="compositionally biased region" description="Basic and acidic residues" evidence="14">
    <location>
        <begin position="811"/>
        <end position="823"/>
    </location>
</feature>
<comment type="subunit">
    <text evidence="8">Interacts with creA, creC and qutD.</text>
</comment>
<evidence type="ECO:0000256" key="5">
    <source>
        <dbReference type="ARBA" id="ARBA00022801"/>
    </source>
</evidence>
<reference evidence="17" key="2">
    <citation type="submission" date="2020-04" db="EMBL/GenBank/DDBJ databases">
        <authorList>
            <consortium name="NCBI Genome Project"/>
        </authorList>
    </citation>
    <scope>NUCLEOTIDE SEQUENCE</scope>
    <source>
        <strain evidence="17">CBS 342.82</strain>
    </source>
</reference>
<evidence type="ECO:0000313" key="17">
    <source>
        <dbReference type="RefSeq" id="XP_033456555.1"/>
    </source>
</evidence>
<dbReference type="Proteomes" id="UP000504637">
    <property type="component" value="Unplaced"/>
</dbReference>
<dbReference type="GeneID" id="54364423"/>
<evidence type="ECO:0000259" key="15">
    <source>
        <dbReference type="PROSITE" id="PS50235"/>
    </source>
</evidence>
<dbReference type="PROSITE" id="PS00973">
    <property type="entry name" value="USP_2"/>
    <property type="match status" value="1"/>
</dbReference>
<feature type="compositionally biased region" description="Basic and acidic residues" evidence="14">
    <location>
        <begin position="1"/>
        <end position="20"/>
    </location>
</feature>
<feature type="compositionally biased region" description="Polar residues" evidence="14">
    <location>
        <begin position="579"/>
        <end position="597"/>
    </location>
</feature>
<dbReference type="InterPro" id="IPR038765">
    <property type="entry name" value="Papain-like_cys_pep_sf"/>
</dbReference>
<dbReference type="GO" id="GO:0005829">
    <property type="term" value="C:cytosol"/>
    <property type="evidence" value="ECO:0007669"/>
    <property type="project" value="TreeGrafter"/>
</dbReference>
<dbReference type="GO" id="GO:0005634">
    <property type="term" value="C:nucleus"/>
    <property type="evidence" value="ECO:0007669"/>
    <property type="project" value="TreeGrafter"/>
</dbReference>
<sequence length="971" mass="106409">MGKKDDWRRVKFASDKDRRPQVTVKHTIARGREIRIDDRPANFVPTSATSFVSSSDTVHRTSDLTPRLSSPLHHEPPLIAGDTGPLRVDGSDKYFGFENCLYYSAPFREHVVNFPTKAIVIESTKPTKRTSFSPQATSTTPYPNVSSPARKVIAPTSPSPGGVKAEESKESAEYKKRMALQAGPVLSMTHDRSGRYGMEESLFTSLRDIFESIIDSQSRIGVVSPHRFLEILRRDNEMFRSAMHQDAHEFLNYVLNQVVDEVDLFVKKNPELVKQFAIEKSRKNTNGMVGGSVTDDLDAPVKSTIRPIDQKWVHDIFEGRLTSETRCLTCETTSQRDEPFLDLSVDLSPHTSVTACLRKFSEEEMLCERNKFHCDTCGGLQEAEKRMKIKRLPRVLALHLKRFKYTEAVATNGIIGGLTDGFYAAQRLHKLFHRVVYPFHLRLFDTTDDAVDPDRLYELYAVVVHIGGGPYHGHYVSIVKTHDRGWLLFDDELVEPVDESYVLSFFGGEPVPGVNDPRQLACAYVLFYQETTLEAVIKEQEMRAQSPSTSAASAAAADEIRKSAEAEAATMLKQPNGFHRSNTNDSHTVNETFNPASGEQPVAVHKTRKETRQETNIRRIDALKRAETTSTPNEHAKNDGEGVESNNRPSISDNSKNKDKEGGLSRFRHGNMSLRGTTRLFSSGSMKIKANKGDEKLKEKGSSSQLQVSVNSDVVPLAPHETETTTEGDSTSTLYKDENSTRATSTKTDATSLPSALSSPPLPAADPLYAVSNASSSTPPPSSHGATSDSAHHIPRKPVRRTPFAPFGHFGRSDKAKEKDKHSLASSLSKSEHSQPHHLSTIPTTINGGPASTASTTSVSTNANEPIAPASQHPPPSSSSTSSSLPASALPSAVQNNHTALPPQQPSGQTLYPPTKESAPTALPTFNISSPTSAPPPAGSVENPPLATREGKPIKKHRFSLGGKKKSSAMA</sequence>
<evidence type="ECO:0000313" key="16">
    <source>
        <dbReference type="Proteomes" id="UP000504637"/>
    </source>
</evidence>
<dbReference type="Pfam" id="PF00443">
    <property type="entry name" value="UCH"/>
    <property type="match status" value="1"/>
</dbReference>
<keyword evidence="6" id="KW-0788">Thiol protease</keyword>
<reference evidence="17" key="1">
    <citation type="submission" date="2020-01" db="EMBL/GenBank/DDBJ databases">
        <authorList>
            <consortium name="DOE Joint Genome Institute"/>
            <person name="Haridas S."/>
            <person name="Albert R."/>
            <person name="Binder M."/>
            <person name="Bloem J."/>
            <person name="Labutti K."/>
            <person name="Salamov A."/>
            <person name="Andreopoulos B."/>
            <person name="Baker S.E."/>
            <person name="Barry K."/>
            <person name="Bills G."/>
            <person name="Bluhm B.H."/>
            <person name="Cannon C."/>
            <person name="Castanera R."/>
            <person name="Culley D.E."/>
            <person name="Daum C."/>
            <person name="Ezra D."/>
            <person name="Gonzalez J.B."/>
            <person name="Henrissat B."/>
            <person name="Kuo A."/>
            <person name="Liang C."/>
            <person name="Lipzen A."/>
            <person name="Lutzoni F."/>
            <person name="Magnuson J."/>
            <person name="Mondo S."/>
            <person name="Nolan M."/>
            <person name="Ohm R."/>
            <person name="Pangilinan J."/>
            <person name="Park H.-J."/>
            <person name="Ramirez L."/>
            <person name="Alfaro M."/>
            <person name="Sun H."/>
            <person name="Tritt A."/>
            <person name="Yoshinaga Y."/>
            <person name="Zwiers L.-H."/>
            <person name="Turgeon B.G."/>
            <person name="Goodwin S.B."/>
            <person name="Spatafora J.W."/>
            <person name="Crous P.W."/>
            <person name="Grigoriev I.V."/>
        </authorList>
    </citation>
    <scope>NUCLEOTIDE SEQUENCE</scope>
    <source>
        <strain evidence="17">CBS 342.82</strain>
    </source>
</reference>
<feature type="compositionally biased region" description="Polar residues" evidence="14">
    <location>
        <begin position="644"/>
        <end position="654"/>
    </location>
</feature>
<evidence type="ECO:0000256" key="3">
    <source>
        <dbReference type="ARBA" id="ARBA00012759"/>
    </source>
</evidence>
<feature type="region of interest" description="Disordered" evidence="14">
    <location>
        <begin position="1"/>
        <end position="22"/>
    </location>
</feature>
<comment type="similarity">
    <text evidence="2">Belongs to the peptidase C19 family.</text>
</comment>
<feature type="compositionally biased region" description="Polar residues" evidence="14">
    <location>
        <begin position="674"/>
        <end position="685"/>
    </location>
</feature>
<feature type="compositionally biased region" description="Polar residues" evidence="14">
    <location>
        <begin position="129"/>
        <end position="147"/>
    </location>
</feature>
<reference evidence="17" key="3">
    <citation type="submission" date="2025-08" db="UniProtKB">
        <authorList>
            <consortium name="RefSeq"/>
        </authorList>
    </citation>
    <scope>IDENTIFICATION</scope>
    <source>
        <strain evidence="17">CBS 342.82</strain>
    </source>
</reference>
<feature type="compositionally biased region" description="Polar residues" evidence="14">
    <location>
        <begin position="837"/>
        <end position="847"/>
    </location>
</feature>
<feature type="region of interest" description="Disordered" evidence="14">
    <location>
        <begin position="128"/>
        <end position="169"/>
    </location>
</feature>
<dbReference type="EC" id="3.4.19.12" evidence="3"/>
<keyword evidence="4" id="KW-0645">Protease</keyword>
<dbReference type="OrthoDB" id="27652at2759"/>
<dbReference type="Gene3D" id="3.90.70.10">
    <property type="entry name" value="Cysteine proteinases"/>
    <property type="match status" value="1"/>
</dbReference>
<evidence type="ECO:0000256" key="8">
    <source>
        <dbReference type="ARBA" id="ARBA00038752"/>
    </source>
</evidence>
<evidence type="ECO:0000256" key="1">
    <source>
        <dbReference type="ARBA" id="ARBA00000707"/>
    </source>
</evidence>
<keyword evidence="5" id="KW-0378">Hydrolase</keyword>
<feature type="compositionally biased region" description="Polar residues" evidence="14">
    <location>
        <begin position="702"/>
        <end position="712"/>
    </location>
</feature>
<comment type="catalytic activity">
    <reaction evidence="1">
        <text>Thiol-dependent hydrolysis of ester, thioester, amide, peptide and isopeptide bonds formed by the C-terminal Gly of ubiquitin (a 76-residue protein attached to proteins as an intracellular targeting signal).</text>
        <dbReference type="EC" id="3.4.19.12"/>
    </reaction>
</comment>
<dbReference type="CDD" id="cd02663">
    <property type="entry name" value="Peptidase_C19G"/>
    <property type="match status" value="1"/>
</dbReference>
<dbReference type="InterPro" id="IPR018200">
    <property type="entry name" value="USP_CS"/>
</dbReference>
<dbReference type="PANTHER" id="PTHR24006">
    <property type="entry name" value="UBIQUITIN CARBOXYL-TERMINAL HYDROLASE"/>
    <property type="match status" value="1"/>
</dbReference>
<protein>
    <recommendedName>
        <fullName evidence="3">ubiquitinyl hydrolase 1</fullName>
        <ecNumber evidence="3">3.4.19.12</ecNumber>
    </recommendedName>
    <alternativeName>
        <fullName evidence="11">Carbon catabolite repression protein B</fullName>
    </alternativeName>
    <alternativeName>
        <fullName evidence="13">Deubiquitinating enzyme creB</fullName>
    </alternativeName>
    <alternativeName>
        <fullName evidence="9">Ubiquitin thioesterase creB</fullName>
    </alternativeName>
    <alternativeName>
        <fullName evidence="10">Ubiquitin-hydrolyzing enzyme creB</fullName>
    </alternativeName>
    <alternativeName>
        <fullName evidence="12">Ubiquitin-specific-processing protease creB</fullName>
    </alternativeName>
</protein>
<evidence type="ECO:0000256" key="12">
    <source>
        <dbReference type="ARBA" id="ARBA00042086"/>
    </source>
</evidence>
<dbReference type="RefSeq" id="XP_033456555.1">
    <property type="nucleotide sequence ID" value="XM_033606623.1"/>
</dbReference>
<dbReference type="SUPFAM" id="SSF54001">
    <property type="entry name" value="Cysteine proteinases"/>
    <property type="match status" value="1"/>
</dbReference>
<feature type="region of interest" description="Disordered" evidence="14">
    <location>
        <begin position="54"/>
        <end position="84"/>
    </location>
</feature>
<feature type="compositionally biased region" description="Low complexity" evidence="14">
    <location>
        <begin position="878"/>
        <end position="893"/>
    </location>
</feature>
<evidence type="ECO:0000256" key="2">
    <source>
        <dbReference type="ARBA" id="ARBA00009085"/>
    </source>
</evidence>
<dbReference type="PROSITE" id="PS50235">
    <property type="entry name" value="USP_3"/>
    <property type="match status" value="1"/>
</dbReference>
<evidence type="ECO:0000256" key="10">
    <source>
        <dbReference type="ARBA" id="ARBA00041870"/>
    </source>
</evidence>
<feature type="compositionally biased region" description="Low complexity" evidence="14">
    <location>
        <begin position="851"/>
        <end position="871"/>
    </location>
</feature>
<keyword evidence="16" id="KW-1185">Reference proteome</keyword>
<dbReference type="InterPro" id="IPR001394">
    <property type="entry name" value="Peptidase_C19_UCH"/>
</dbReference>